<organism evidence="2 3">
    <name type="scientific">Globisporangium ultimum (strain ATCC 200006 / CBS 805.95 / DAOM BR144)</name>
    <name type="common">Pythium ultimum</name>
    <dbReference type="NCBI Taxonomy" id="431595"/>
    <lineage>
        <taxon>Eukaryota</taxon>
        <taxon>Sar</taxon>
        <taxon>Stramenopiles</taxon>
        <taxon>Oomycota</taxon>
        <taxon>Peronosporomycetes</taxon>
        <taxon>Pythiales</taxon>
        <taxon>Pythiaceae</taxon>
        <taxon>Globisporangium</taxon>
    </lineage>
</organism>
<accession>K3WGD5</accession>
<dbReference type="InterPro" id="IPR006597">
    <property type="entry name" value="Sel1-like"/>
</dbReference>
<comment type="similarity">
    <text evidence="1">Belongs to the sel-1 family.</text>
</comment>
<dbReference type="SMART" id="SM00671">
    <property type="entry name" value="SEL1"/>
    <property type="match status" value="5"/>
</dbReference>
<dbReference type="InParanoid" id="K3WGD5"/>
<dbReference type="SUPFAM" id="SSF81901">
    <property type="entry name" value="HCP-like"/>
    <property type="match status" value="2"/>
</dbReference>
<dbReference type="EnsemblProtists" id="PYU1_T004026">
    <property type="protein sequence ID" value="PYU1_T004026"/>
    <property type="gene ID" value="PYU1_G004016"/>
</dbReference>
<proteinExistence type="inferred from homology"/>
<dbReference type="InterPro" id="IPR011990">
    <property type="entry name" value="TPR-like_helical_dom_sf"/>
</dbReference>
<dbReference type="eggNOG" id="KOG1550">
    <property type="taxonomic scope" value="Eukaryota"/>
</dbReference>
<evidence type="ECO:0000313" key="3">
    <source>
        <dbReference type="Proteomes" id="UP000019132"/>
    </source>
</evidence>
<dbReference type="OMA" id="FSYALCM"/>
<dbReference type="HOGENOM" id="CLU_000288_36_2_1"/>
<evidence type="ECO:0000313" key="2">
    <source>
        <dbReference type="EnsemblProtists" id="PYU1_T004026"/>
    </source>
</evidence>
<dbReference type="InterPro" id="IPR050767">
    <property type="entry name" value="Sel1_AlgK"/>
</dbReference>
<name>K3WGD5_GLOUD</name>
<dbReference type="EMBL" id="GL376567">
    <property type="status" value="NOT_ANNOTATED_CDS"/>
    <property type="molecule type" value="Genomic_DNA"/>
</dbReference>
<dbReference type="STRING" id="431595.K3WGD5"/>
<dbReference type="AlphaFoldDB" id="K3WGD5"/>
<dbReference type="VEuPathDB" id="FungiDB:PYU1_G004016"/>
<reference evidence="3" key="2">
    <citation type="submission" date="2010-04" db="EMBL/GenBank/DDBJ databases">
        <authorList>
            <person name="Buell R."/>
            <person name="Hamilton J."/>
            <person name="Hostetler J."/>
        </authorList>
    </citation>
    <scope>NUCLEOTIDE SEQUENCE [LARGE SCALE GENOMIC DNA]</scope>
    <source>
        <strain evidence="3">DAOM:BR144</strain>
    </source>
</reference>
<reference evidence="3" key="1">
    <citation type="journal article" date="2010" name="Genome Biol.">
        <title>Genome sequence of the necrotrophic plant pathogen Pythium ultimum reveals original pathogenicity mechanisms and effector repertoire.</title>
        <authorList>
            <person name="Levesque C.A."/>
            <person name="Brouwer H."/>
            <person name="Cano L."/>
            <person name="Hamilton J.P."/>
            <person name="Holt C."/>
            <person name="Huitema E."/>
            <person name="Raffaele S."/>
            <person name="Robideau G.P."/>
            <person name="Thines M."/>
            <person name="Win J."/>
            <person name="Zerillo M.M."/>
            <person name="Beakes G.W."/>
            <person name="Boore J.L."/>
            <person name="Busam D."/>
            <person name="Dumas B."/>
            <person name="Ferriera S."/>
            <person name="Fuerstenberg S.I."/>
            <person name="Gachon C.M."/>
            <person name="Gaulin E."/>
            <person name="Govers F."/>
            <person name="Grenville-Briggs L."/>
            <person name="Horner N."/>
            <person name="Hostetler J."/>
            <person name="Jiang R.H."/>
            <person name="Johnson J."/>
            <person name="Krajaejun T."/>
            <person name="Lin H."/>
            <person name="Meijer H.J."/>
            <person name="Moore B."/>
            <person name="Morris P."/>
            <person name="Phuntmart V."/>
            <person name="Puiu D."/>
            <person name="Shetty J."/>
            <person name="Stajich J.E."/>
            <person name="Tripathy S."/>
            <person name="Wawra S."/>
            <person name="van West P."/>
            <person name="Whitty B.R."/>
            <person name="Coutinho P.M."/>
            <person name="Henrissat B."/>
            <person name="Martin F."/>
            <person name="Thomas P.D."/>
            <person name="Tyler B.M."/>
            <person name="De Vries R.P."/>
            <person name="Kamoun S."/>
            <person name="Yandell M."/>
            <person name="Tisserat N."/>
            <person name="Buell C.R."/>
        </authorList>
    </citation>
    <scope>NUCLEOTIDE SEQUENCE</scope>
    <source>
        <strain evidence="3">DAOM:BR144</strain>
    </source>
</reference>
<dbReference type="PANTHER" id="PTHR11102">
    <property type="entry name" value="SEL-1-LIKE PROTEIN"/>
    <property type="match status" value="1"/>
</dbReference>
<sequence>MLKRILGGGRQSNAERVRQVNQELNDVLAKMRRLGQQSTLEQFEASPLVARLQTGVQYCRLANMIYQNANESPQEVQKALFLWRKAMDKLAETGHGWGSFAYADALSKGEGTRKNEKKAFELFKRCAEASIPPAYMNVANMYTSGTGVAKNEREALKWLHKAAEAGDPSAKSRLGELYYHGKGVPQDTTKAVEFYKDAAARGIMTAQFNLGYLSLTGDGVPKDDLLAEALFRKAADQGFVMAMVNLAQMYRSGYGKVPQDVSLAKKWLELAAPHDLNAKELLRVLTEKEDAPKEATQESSS</sequence>
<dbReference type="Pfam" id="PF08238">
    <property type="entry name" value="Sel1"/>
    <property type="match status" value="6"/>
</dbReference>
<dbReference type="Gene3D" id="1.25.40.10">
    <property type="entry name" value="Tetratricopeptide repeat domain"/>
    <property type="match status" value="1"/>
</dbReference>
<evidence type="ECO:0008006" key="4">
    <source>
        <dbReference type="Google" id="ProtNLM"/>
    </source>
</evidence>
<dbReference type="Proteomes" id="UP000019132">
    <property type="component" value="Unassembled WGS sequence"/>
</dbReference>
<keyword evidence="3" id="KW-1185">Reference proteome</keyword>
<protein>
    <recommendedName>
        <fullName evidence="4">Sel1 repeat family protein</fullName>
    </recommendedName>
</protein>
<dbReference type="PANTHER" id="PTHR11102:SF160">
    <property type="entry name" value="ERAD-ASSOCIATED E3 UBIQUITIN-PROTEIN LIGASE COMPONENT HRD3"/>
    <property type="match status" value="1"/>
</dbReference>
<evidence type="ECO:0000256" key="1">
    <source>
        <dbReference type="ARBA" id="ARBA00038101"/>
    </source>
</evidence>
<reference evidence="2" key="3">
    <citation type="submission" date="2015-02" db="UniProtKB">
        <authorList>
            <consortium name="EnsemblProtists"/>
        </authorList>
    </citation>
    <scope>IDENTIFICATION</scope>
    <source>
        <strain evidence="2">DAOM BR144</strain>
    </source>
</reference>